<organism evidence="1 2">
    <name type="scientific">Coralloluteibacterium thermophilum</name>
    <dbReference type="NCBI Taxonomy" id="2707049"/>
    <lineage>
        <taxon>Bacteria</taxon>
        <taxon>Pseudomonadati</taxon>
        <taxon>Pseudomonadota</taxon>
        <taxon>Gammaproteobacteria</taxon>
        <taxon>Lysobacterales</taxon>
        <taxon>Lysobacteraceae</taxon>
        <taxon>Coralloluteibacterium</taxon>
    </lineage>
</organism>
<name>A0ABV9NMM9_9GAMM</name>
<dbReference type="RefSeq" id="WP_377005172.1">
    <property type="nucleotide sequence ID" value="NZ_JBHSGG010000036.1"/>
</dbReference>
<dbReference type="Pfam" id="PF22758">
    <property type="entry name" value="Phage_cement"/>
    <property type="match status" value="1"/>
</dbReference>
<comment type="caution">
    <text evidence="1">The sequence shown here is derived from an EMBL/GenBank/DDBJ whole genome shotgun (WGS) entry which is preliminary data.</text>
</comment>
<proteinExistence type="predicted"/>
<keyword evidence="2" id="KW-1185">Reference proteome</keyword>
<evidence type="ECO:0000313" key="1">
    <source>
        <dbReference type="EMBL" id="MFC4729100.1"/>
    </source>
</evidence>
<gene>
    <name evidence="1" type="ORF">ACFO3Q_13075</name>
</gene>
<accession>A0ABV9NMM9</accession>
<evidence type="ECO:0000313" key="2">
    <source>
        <dbReference type="Proteomes" id="UP001595892"/>
    </source>
</evidence>
<protein>
    <recommendedName>
        <fullName evidence="3">DUF2190 family protein</fullName>
    </recommendedName>
</protein>
<reference evidence="2" key="1">
    <citation type="journal article" date="2019" name="Int. J. Syst. Evol. Microbiol.">
        <title>The Global Catalogue of Microorganisms (GCM) 10K type strain sequencing project: providing services to taxonomists for standard genome sequencing and annotation.</title>
        <authorList>
            <consortium name="The Broad Institute Genomics Platform"/>
            <consortium name="The Broad Institute Genome Sequencing Center for Infectious Disease"/>
            <person name="Wu L."/>
            <person name="Ma J."/>
        </authorList>
    </citation>
    <scope>NUCLEOTIDE SEQUENCE [LARGE SCALE GENOMIC DNA]</scope>
    <source>
        <strain evidence="2">CGMCC 1.13574</strain>
    </source>
</reference>
<dbReference type="Proteomes" id="UP001595892">
    <property type="component" value="Unassembled WGS sequence"/>
</dbReference>
<dbReference type="EMBL" id="JBHSGG010000036">
    <property type="protein sequence ID" value="MFC4729100.1"/>
    <property type="molecule type" value="Genomic_DNA"/>
</dbReference>
<sequence length="143" mass="14103">MALQTDYNETQPAAIAGAQATMIPATIISRNVEGAPIGFGVAVSQGAADKGIVAGGAEFVGITLLDRSAAGENDTFRVGDSARVLTKGDIWVVAAGAVNAGDAVAVGSNGAFSAAGEEDTAIPGARWDTSTTAAGQLAVIRLG</sequence>
<dbReference type="InterPro" id="IPR054438">
    <property type="entry name" value="Struct_cement_gp24/gp6"/>
</dbReference>
<evidence type="ECO:0008006" key="3">
    <source>
        <dbReference type="Google" id="ProtNLM"/>
    </source>
</evidence>